<dbReference type="GeneID" id="30191308"/>
<keyword evidence="3" id="KW-1185">Reference proteome</keyword>
<name>A0A1E3JZS8_9TREE</name>
<organism evidence="2 3">
    <name type="scientific">Cryptococcus wingfieldii CBS 7118</name>
    <dbReference type="NCBI Taxonomy" id="1295528"/>
    <lineage>
        <taxon>Eukaryota</taxon>
        <taxon>Fungi</taxon>
        <taxon>Dikarya</taxon>
        <taxon>Basidiomycota</taxon>
        <taxon>Agaricomycotina</taxon>
        <taxon>Tremellomycetes</taxon>
        <taxon>Tremellales</taxon>
        <taxon>Cryptococcaceae</taxon>
        <taxon>Cryptococcus</taxon>
    </lineage>
</organism>
<evidence type="ECO:0000313" key="2">
    <source>
        <dbReference type="EMBL" id="ODO05402.1"/>
    </source>
</evidence>
<dbReference type="EMBL" id="AWGH01000004">
    <property type="protein sequence ID" value="ODO05402.1"/>
    <property type="molecule type" value="Genomic_DNA"/>
</dbReference>
<dbReference type="AlphaFoldDB" id="A0A1E3JZS8"/>
<dbReference type="Proteomes" id="UP000094819">
    <property type="component" value="Unassembled WGS sequence"/>
</dbReference>
<gene>
    <name evidence="2" type="ORF">L198_02095</name>
</gene>
<protein>
    <submittedName>
        <fullName evidence="2">Uncharacterized protein</fullName>
    </submittedName>
</protein>
<feature type="compositionally biased region" description="Basic and acidic residues" evidence="1">
    <location>
        <begin position="194"/>
        <end position="205"/>
    </location>
</feature>
<evidence type="ECO:0000256" key="1">
    <source>
        <dbReference type="SAM" id="MobiDB-lite"/>
    </source>
</evidence>
<feature type="compositionally biased region" description="Basic and acidic residues" evidence="1">
    <location>
        <begin position="172"/>
        <end position="182"/>
    </location>
</feature>
<sequence length="205" mass="22806">MSDTSSSVQSEGAAHFWRRYELSVENVGPGVDFTSDASTAPEEYHKEVAERLEIAASDVKAQLMIEYEANSKEGRWDENVINSQMCPSGKRVNLCSYLTGLLDNERSPPPGDSLCSYHNHYEFMDEKCPNSSVPSELAPVIVGDLLKENTADIITDVEETFQKESFGWSHTDVSRTSEEDKPSNGTAVFPTVPVRHEEEVPTRSL</sequence>
<reference evidence="2 3" key="1">
    <citation type="submission" date="2016-06" db="EMBL/GenBank/DDBJ databases">
        <title>Evolution of pathogenesis and genome organization in the Tremellales.</title>
        <authorList>
            <person name="Cuomo C."/>
            <person name="Litvintseva A."/>
            <person name="Heitman J."/>
            <person name="Chen Y."/>
            <person name="Sun S."/>
            <person name="Springer D."/>
            <person name="Dromer F."/>
            <person name="Young S."/>
            <person name="Zeng Q."/>
            <person name="Chapman S."/>
            <person name="Gujja S."/>
            <person name="Saif S."/>
            <person name="Birren B."/>
        </authorList>
    </citation>
    <scope>NUCLEOTIDE SEQUENCE [LARGE SCALE GENOMIC DNA]</scope>
    <source>
        <strain evidence="2 3">CBS 7118</strain>
    </source>
</reference>
<dbReference type="RefSeq" id="XP_019034057.1">
    <property type="nucleotide sequence ID" value="XM_019174250.1"/>
</dbReference>
<proteinExistence type="predicted"/>
<dbReference type="OrthoDB" id="10312608at2759"/>
<comment type="caution">
    <text evidence="2">The sequence shown here is derived from an EMBL/GenBank/DDBJ whole genome shotgun (WGS) entry which is preliminary data.</text>
</comment>
<feature type="region of interest" description="Disordered" evidence="1">
    <location>
        <begin position="169"/>
        <end position="205"/>
    </location>
</feature>
<accession>A0A1E3JZS8</accession>
<evidence type="ECO:0000313" key="3">
    <source>
        <dbReference type="Proteomes" id="UP000094819"/>
    </source>
</evidence>